<evidence type="ECO:0000256" key="1">
    <source>
        <dbReference type="SAM" id="Phobius"/>
    </source>
</evidence>
<dbReference type="NCBIfam" id="TIGR02532">
    <property type="entry name" value="IV_pilin_GFxxxE"/>
    <property type="match status" value="1"/>
</dbReference>
<evidence type="ECO:0008006" key="4">
    <source>
        <dbReference type="Google" id="ProtNLM"/>
    </source>
</evidence>
<keyword evidence="3" id="KW-1185">Reference proteome</keyword>
<proteinExistence type="predicted"/>
<dbReference type="STRING" id="320771.Cflav_PD0894"/>
<organism evidence="2 3">
    <name type="scientific">Pedosphaera parvula (strain Ellin514)</name>
    <dbReference type="NCBI Taxonomy" id="320771"/>
    <lineage>
        <taxon>Bacteria</taxon>
        <taxon>Pseudomonadati</taxon>
        <taxon>Verrucomicrobiota</taxon>
        <taxon>Pedosphaerae</taxon>
        <taxon>Pedosphaerales</taxon>
        <taxon>Pedosphaeraceae</taxon>
        <taxon>Pedosphaera</taxon>
    </lineage>
</organism>
<dbReference type="InterPro" id="IPR045584">
    <property type="entry name" value="Pilin-like"/>
</dbReference>
<dbReference type="Proteomes" id="UP000003688">
    <property type="component" value="Unassembled WGS sequence"/>
</dbReference>
<keyword evidence="1" id="KW-0472">Membrane</keyword>
<dbReference type="Pfam" id="PF07963">
    <property type="entry name" value="N_methyl"/>
    <property type="match status" value="1"/>
</dbReference>
<protein>
    <recommendedName>
        <fullName evidence="4">Type II secretory pathway pseudopilin PulG-like protein</fullName>
    </recommendedName>
</protein>
<dbReference type="AlphaFoldDB" id="B9XQT7"/>
<reference evidence="2 3" key="1">
    <citation type="journal article" date="2011" name="J. Bacteriol.">
        <title>Genome sequence of 'Pedosphaera parvula' Ellin514, an aerobic Verrucomicrobial isolate from pasture soil.</title>
        <authorList>
            <person name="Kant R."/>
            <person name="van Passel M.W."/>
            <person name="Sangwan P."/>
            <person name="Palva A."/>
            <person name="Lucas S."/>
            <person name="Copeland A."/>
            <person name="Lapidus A."/>
            <person name="Glavina Del Rio T."/>
            <person name="Dalin E."/>
            <person name="Tice H."/>
            <person name="Bruce D."/>
            <person name="Goodwin L."/>
            <person name="Pitluck S."/>
            <person name="Chertkov O."/>
            <person name="Larimer F.W."/>
            <person name="Land M.L."/>
            <person name="Hauser L."/>
            <person name="Brettin T.S."/>
            <person name="Detter J.C."/>
            <person name="Han S."/>
            <person name="de Vos W.M."/>
            <person name="Janssen P.H."/>
            <person name="Smidt H."/>
        </authorList>
    </citation>
    <scope>NUCLEOTIDE SEQUENCE [LARGE SCALE GENOMIC DNA]</scope>
    <source>
        <strain evidence="2 3">Ellin514</strain>
    </source>
</reference>
<dbReference type="PANTHER" id="PTHR30093">
    <property type="entry name" value="GENERAL SECRETION PATHWAY PROTEIN G"/>
    <property type="match status" value="1"/>
</dbReference>
<dbReference type="EMBL" id="ABOX02000057">
    <property type="protein sequence ID" value="EEF57794.1"/>
    <property type="molecule type" value="Genomic_DNA"/>
</dbReference>
<evidence type="ECO:0000313" key="2">
    <source>
        <dbReference type="EMBL" id="EEF57794.1"/>
    </source>
</evidence>
<accession>B9XQT7</accession>
<dbReference type="SUPFAM" id="SSF54523">
    <property type="entry name" value="Pili subunits"/>
    <property type="match status" value="1"/>
</dbReference>
<keyword evidence="1" id="KW-1133">Transmembrane helix</keyword>
<dbReference type="PROSITE" id="PS00409">
    <property type="entry name" value="PROKAR_NTER_METHYL"/>
    <property type="match status" value="1"/>
</dbReference>
<feature type="transmembrane region" description="Helical" evidence="1">
    <location>
        <begin position="29"/>
        <end position="50"/>
    </location>
</feature>
<dbReference type="Gene3D" id="3.30.700.10">
    <property type="entry name" value="Glycoprotein, Type 4 Pilin"/>
    <property type="match status" value="1"/>
</dbReference>
<name>B9XQT7_PEDPL</name>
<evidence type="ECO:0000313" key="3">
    <source>
        <dbReference type="Proteomes" id="UP000003688"/>
    </source>
</evidence>
<dbReference type="InterPro" id="IPR012902">
    <property type="entry name" value="N_methyl_site"/>
</dbReference>
<gene>
    <name evidence="2" type="ORF">Cflav_PD0894</name>
</gene>
<comment type="caution">
    <text evidence="2">The sequence shown here is derived from an EMBL/GenBank/DDBJ whole genome shotgun (WGS) entry which is preliminary data.</text>
</comment>
<sequence length="277" mass="30848">MIECERVGFFVQGVSIIIDVKRNHKAEKGFTLVELLVVVGVIAVLAALLVQGLKGAQNKARQTACLNNLRQISLAVHQYIDDSLDQTPRTPGTRTNWTLTFHGYKKLIESYVGTDRESPLRTRLFACPADTFYYGVSNGYKVLITQSLHAQPFTDYESYGFNAGNLRTNLGRFGIDYSRLGISGRKLSSIKNPATTILTLEAPASDPFSWHQPRMPLSLSSTRMDERFNDAMNMIGFVDGHVSYIKIYWSDTTTNGASLGACDENPPPEYGYQWSGD</sequence>
<keyword evidence="1" id="KW-0812">Transmembrane</keyword>